<accession>A0A4R3NMW8</accession>
<evidence type="ECO:0000313" key="1">
    <source>
        <dbReference type="EMBL" id="TCT36740.1"/>
    </source>
</evidence>
<evidence type="ECO:0000313" key="2">
    <source>
        <dbReference type="Proteomes" id="UP000295055"/>
    </source>
</evidence>
<gene>
    <name evidence="1" type="ORF">EC835_102191</name>
</gene>
<dbReference type="EMBL" id="SMAS01000002">
    <property type="protein sequence ID" value="TCT36740.1"/>
    <property type="molecule type" value="Genomic_DNA"/>
</dbReference>
<sequence length="39" mass="4747">MLTRLPFQVMDLFNIKDRKIVFSNLWIIEIKVLELVNKK</sequence>
<comment type="caution">
    <text evidence="1">The sequence shown here is derived from an EMBL/GenBank/DDBJ whole genome shotgun (WGS) entry which is preliminary data.</text>
</comment>
<proteinExistence type="predicted"/>
<dbReference type="AlphaFoldDB" id="A0A4R3NMW8"/>
<protein>
    <submittedName>
        <fullName evidence="1">Uncharacterized protein</fullName>
    </submittedName>
</protein>
<organism evidence="1 2">
    <name type="scientific">Providencia alcalifaciens</name>
    <dbReference type="NCBI Taxonomy" id="126385"/>
    <lineage>
        <taxon>Bacteria</taxon>
        <taxon>Pseudomonadati</taxon>
        <taxon>Pseudomonadota</taxon>
        <taxon>Gammaproteobacteria</taxon>
        <taxon>Enterobacterales</taxon>
        <taxon>Morganellaceae</taxon>
        <taxon>Providencia</taxon>
    </lineage>
</organism>
<name>A0A4R3NMW8_9GAMM</name>
<reference evidence="1 2" key="1">
    <citation type="submission" date="2019-03" db="EMBL/GenBank/DDBJ databases">
        <title>Genomic analyses of the natural microbiome of Caenorhabditis elegans.</title>
        <authorList>
            <person name="Samuel B."/>
        </authorList>
    </citation>
    <scope>NUCLEOTIDE SEQUENCE [LARGE SCALE GENOMIC DNA]</scope>
    <source>
        <strain evidence="1 2">JUb102</strain>
    </source>
</reference>
<dbReference type="Proteomes" id="UP000295055">
    <property type="component" value="Unassembled WGS sequence"/>
</dbReference>